<feature type="repeat" description="TPR" evidence="1">
    <location>
        <begin position="37"/>
        <end position="70"/>
    </location>
</feature>
<dbReference type="OrthoDB" id="5951504at2759"/>
<evidence type="ECO:0000256" key="1">
    <source>
        <dbReference type="PROSITE-ProRule" id="PRU00339"/>
    </source>
</evidence>
<dbReference type="PANTHER" id="PTHR10098">
    <property type="entry name" value="RAPSYN-RELATED"/>
    <property type="match status" value="1"/>
</dbReference>
<keyword evidence="1" id="KW-0802">TPR repeat</keyword>
<dbReference type="Pfam" id="PF13181">
    <property type="entry name" value="TPR_8"/>
    <property type="match status" value="1"/>
</dbReference>
<dbReference type="InterPro" id="IPR024983">
    <property type="entry name" value="CHAT_dom"/>
</dbReference>
<dbReference type="STRING" id="400727.A0A2T7NM39"/>
<proteinExistence type="predicted"/>
<dbReference type="PANTHER" id="PTHR10098:SF108">
    <property type="entry name" value="TETRATRICOPEPTIDE REPEAT PROTEIN 28"/>
    <property type="match status" value="1"/>
</dbReference>
<dbReference type="SUPFAM" id="SSF48452">
    <property type="entry name" value="TPR-like"/>
    <property type="match status" value="3"/>
</dbReference>
<feature type="domain" description="CHAT" evidence="2">
    <location>
        <begin position="658"/>
        <end position="726"/>
    </location>
</feature>
<evidence type="ECO:0000313" key="4">
    <source>
        <dbReference type="Proteomes" id="UP000245119"/>
    </source>
</evidence>
<dbReference type="SMART" id="SM00028">
    <property type="entry name" value="TPR"/>
    <property type="match status" value="7"/>
</dbReference>
<dbReference type="InterPro" id="IPR011990">
    <property type="entry name" value="TPR-like_helical_dom_sf"/>
</dbReference>
<name>A0A2T7NM39_POMCA</name>
<dbReference type="Proteomes" id="UP000245119">
    <property type="component" value="Linkage Group LG11"/>
</dbReference>
<dbReference type="InterPro" id="IPR019734">
    <property type="entry name" value="TPR_rpt"/>
</dbReference>
<reference evidence="3 4" key="1">
    <citation type="submission" date="2018-04" db="EMBL/GenBank/DDBJ databases">
        <title>The genome of golden apple snail Pomacea canaliculata provides insight into stress tolerance and invasive adaptation.</title>
        <authorList>
            <person name="Liu C."/>
            <person name="Liu B."/>
            <person name="Ren Y."/>
            <person name="Zhang Y."/>
            <person name="Wang H."/>
            <person name="Li S."/>
            <person name="Jiang F."/>
            <person name="Yin L."/>
            <person name="Zhang G."/>
            <person name="Qian W."/>
            <person name="Fan W."/>
        </authorList>
    </citation>
    <scope>NUCLEOTIDE SEQUENCE [LARGE SCALE GENOMIC DNA]</scope>
    <source>
        <strain evidence="3">SZHN2017</strain>
        <tissue evidence="3">Muscle</tissue>
    </source>
</reference>
<keyword evidence="4" id="KW-1185">Reference proteome</keyword>
<dbReference type="Pfam" id="PF12770">
    <property type="entry name" value="CHAT"/>
    <property type="match status" value="1"/>
</dbReference>
<dbReference type="EMBL" id="PZQS01000011">
    <property type="protein sequence ID" value="PVD22234.1"/>
    <property type="molecule type" value="Genomic_DNA"/>
</dbReference>
<dbReference type="Pfam" id="PF13424">
    <property type="entry name" value="TPR_12"/>
    <property type="match status" value="2"/>
</dbReference>
<accession>A0A2T7NM39</accession>
<dbReference type="AlphaFoldDB" id="A0A2T7NM39"/>
<dbReference type="PROSITE" id="PS50005">
    <property type="entry name" value="TPR"/>
    <property type="match status" value="3"/>
</dbReference>
<organism evidence="3 4">
    <name type="scientific">Pomacea canaliculata</name>
    <name type="common">Golden apple snail</name>
    <dbReference type="NCBI Taxonomy" id="400727"/>
    <lineage>
        <taxon>Eukaryota</taxon>
        <taxon>Metazoa</taxon>
        <taxon>Spiralia</taxon>
        <taxon>Lophotrochozoa</taxon>
        <taxon>Mollusca</taxon>
        <taxon>Gastropoda</taxon>
        <taxon>Caenogastropoda</taxon>
        <taxon>Architaenioglossa</taxon>
        <taxon>Ampullarioidea</taxon>
        <taxon>Ampullariidae</taxon>
        <taxon>Pomacea</taxon>
    </lineage>
</organism>
<protein>
    <recommendedName>
        <fullName evidence="2">CHAT domain-containing protein</fullName>
    </recommendedName>
</protein>
<gene>
    <name evidence="3" type="ORF">C0Q70_18040</name>
</gene>
<sequence>MERLQPVFGSPQYVSYSLTSLAEGSEPISEAEEIKEVKTLHARGIQAAKINDFKEALTLFDEALEINEKDAAVLHARSLVGLQMGNFDAALQDAKYLINIEPRSSQGYVVQGLALQYLGRYQEALNSLLTALDFDPQNTDTLTSHIVSTVSKICKIPKSLSKTLKGKLSEVGVILFQGTQYEMCIQVLEAAQQFQTNQKGITMRILLTLANAKSKLGLWQQAISLYQECLTIAVATHEQIYQTKALVNIATLHLESGDTHQALLYYHKLLCLEAELLSEAGSTDAMPEFWSKELHRGLHLNMSIAYKTIGNMSAAIIHAQQFVKLVAMHGVEGHVQHIAMAEELGDQKMIAMANEMLGDTYMLKGEYEKAIKQYETASNFCSHSDFRTKASMLCKMGRGYRALGRNQHSLFCLEQTLAMADDHDFADVRMMAQYHQACILCTSTQLQDIEQAQKSFIKLIPFLEKKISEHEEEKSHCPKEYHDQLSECYDGMLSVLSRIGNKEECLQYAEAHRKRSLTQLPNYHAVCKGVAHYQEMHCKVWTMEHIHRTVSQQNSTVLYYSLLDNALLMWVLQPGTGLVRFYSGRSPKQVNIRTQVSKLLDELLDERCHPDNLTKCENRALPLQNATLRYLQKQNLQRQQMQKVECEVETETAPRKSPQRQLYDTLLAPVEDILLKMEEPRYLTIIPDKELHHCPFAALQDWQGTYVGKRFSLSYVPCILLLDRIIQNEQTAMRLHDDLDFERSQTCKG</sequence>
<feature type="repeat" description="TPR" evidence="1">
    <location>
        <begin position="105"/>
        <end position="138"/>
    </location>
</feature>
<evidence type="ECO:0000313" key="3">
    <source>
        <dbReference type="EMBL" id="PVD22234.1"/>
    </source>
</evidence>
<feature type="repeat" description="TPR" evidence="1">
    <location>
        <begin position="351"/>
        <end position="384"/>
    </location>
</feature>
<comment type="caution">
    <text evidence="3">The sequence shown here is derived from an EMBL/GenBank/DDBJ whole genome shotgun (WGS) entry which is preliminary data.</text>
</comment>
<dbReference type="Gene3D" id="1.25.40.10">
    <property type="entry name" value="Tetratricopeptide repeat domain"/>
    <property type="match status" value="3"/>
</dbReference>
<evidence type="ECO:0000259" key="2">
    <source>
        <dbReference type="Pfam" id="PF12770"/>
    </source>
</evidence>